<feature type="transmembrane region" description="Helical" evidence="1">
    <location>
        <begin position="241"/>
        <end position="263"/>
    </location>
</feature>
<keyword evidence="1" id="KW-0812">Transmembrane</keyword>
<sequence>MLKKELYRAFFNKRMGLIIILSLSLLYFSAYKNFLNSFYFIDKNADDLTPEALSDILEIGSNTYHIWYQSYSFLQMLFVLIAVYPFASSYVYEKNVGFHYLCIIRCGHFNYRFKKLLATGIAGGMALFIPSLIYLGAISLFFNNQILSKFEFQPSGLFSNIFNQSPFSYIMIVLIMHFVLGFSIAIFAMGVTSFSSKVILVYVIPFALYLTFDILLSNISGLDKFTLTSMYYLMSSEGVKFANFLIVNAILILVGALTFYFNYKWELKYG</sequence>
<organism evidence="2 3">
    <name type="scientific">Bacillus cereus</name>
    <dbReference type="NCBI Taxonomy" id="1396"/>
    <lineage>
        <taxon>Bacteria</taxon>
        <taxon>Bacillati</taxon>
        <taxon>Bacillota</taxon>
        <taxon>Bacilli</taxon>
        <taxon>Bacillales</taxon>
        <taxon>Bacillaceae</taxon>
        <taxon>Bacillus</taxon>
        <taxon>Bacillus cereus group</taxon>
    </lineage>
</organism>
<feature type="transmembrane region" description="Helical" evidence="1">
    <location>
        <begin position="167"/>
        <end position="187"/>
    </location>
</feature>
<dbReference type="RefSeq" id="WP_151521947.1">
    <property type="nucleotide sequence ID" value="NZ_WBPL01000015.1"/>
</dbReference>
<evidence type="ECO:0000313" key="3">
    <source>
        <dbReference type="Proteomes" id="UP000475765"/>
    </source>
</evidence>
<reference evidence="2 3" key="1">
    <citation type="submission" date="2019-10" db="EMBL/GenBank/DDBJ databases">
        <title>Bacillus from the desert of Cuatro Cinegas, Coahuila.</title>
        <authorList>
            <person name="Olmedo-Alvarez G."/>
            <person name="Saldana S."/>
            <person name="Barcelo D."/>
        </authorList>
    </citation>
    <scope>NUCLEOTIDE SEQUENCE [LARGE SCALE GENOMIC DNA]</scope>
    <source>
        <strain evidence="2 3">CH417_13T</strain>
    </source>
</reference>
<comment type="caution">
    <text evidence="2">The sequence shown here is derived from an EMBL/GenBank/DDBJ whole genome shotgun (WGS) entry which is preliminary data.</text>
</comment>
<feature type="transmembrane region" description="Helical" evidence="1">
    <location>
        <begin position="199"/>
        <end position="221"/>
    </location>
</feature>
<evidence type="ECO:0000313" key="2">
    <source>
        <dbReference type="EMBL" id="KAB2395361.1"/>
    </source>
</evidence>
<dbReference type="EMBL" id="WBPP01000017">
    <property type="protein sequence ID" value="KAB2395361.1"/>
    <property type="molecule type" value="Genomic_DNA"/>
</dbReference>
<evidence type="ECO:0000256" key="1">
    <source>
        <dbReference type="SAM" id="Phobius"/>
    </source>
</evidence>
<feature type="transmembrane region" description="Helical" evidence="1">
    <location>
        <begin position="116"/>
        <end position="142"/>
    </location>
</feature>
<accession>A0A9W7UWV2</accession>
<keyword evidence="1" id="KW-1133">Transmembrane helix</keyword>
<proteinExistence type="predicted"/>
<keyword evidence="1" id="KW-0472">Membrane</keyword>
<feature type="transmembrane region" description="Helical" evidence="1">
    <location>
        <begin position="66"/>
        <end position="87"/>
    </location>
</feature>
<protein>
    <submittedName>
        <fullName evidence="2">Uncharacterized protein</fullName>
    </submittedName>
</protein>
<dbReference type="Proteomes" id="UP000475765">
    <property type="component" value="Unassembled WGS sequence"/>
</dbReference>
<dbReference type="AlphaFoldDB" id="A0A9W7UWV2"/>
<gene>
    <name evidence="2" type="ORF">F8172_14910</name>
</gene>
<name>A0A9W7UWV2_BACCE</name>